<reference evidence="4" key="1">
    <citation type="submission" date="2025-08" db="UniProtKB">
        <authorList>
            <consortium name="RefSeq"/>
        </authorList>
    </citation>
    <scope>IDENTIFICATION</scope>
</reference>
<accession>A0ABM1KAL5</accession>
<dbReference type="GeneID" id="107113873"/>
<evidence type="ECO:0000313" key="4">
    <source>
        <dbReference type="RefSeq" id="XP_015270752.1"/>
    </source>
</evidence>
<dbReference type="InterPro" id="IPR020904">
    <property type="entry name" value="Sc_DH/Rdtase_CS"/>
</dbReference>
<organism evidence="3 4">
    <name type="scientific">Gekko japonicus</name>
    <name type="common">Schlegel's Japanese gecko</name>
    <dbReference type="NCBI Taxonomy" id="146911"/>
    <lineage>
        <taxon>Eukaryota</taxon>
        <taxon>Metazoa</taxon>
        <taxon>Chordata</taxon>
        <taxon>Craniata</taxon>
        <taxon>Vertebrata</taxon>
        <taxon>Euteleostomi</taxon>
        <taxon>Lepidosauria</taxon>
        <taxon>Squamata</taxon>
        <taxon>Bifurcata</taxon>
        <taxon>Gekkota</taxon>
        <taxon>Gekkonidae</taxon>
        <taxon>Gekkoninae</taxon>
        <taxon>Gekko</taxon>
    </lineage>
</organism>
<dbReference type="SUPFAM" id="SSF51735">
    <property type="entry name" value="NAD(P)-binding Rossmann-fold domains"/>
    <property type="match status" value="1"/>
</dbReference>
<dbReference type="PRINTS" id="PR00080">
    <property type="entry name" value="SDRFAMILY"/>
</dbReference>
<dbReference type="RefSeq" id="XP_015270752.1">
    <property type="nucleotide sequence ID" value="XM_015415266.1"/>
</dbReference>
<evidence type="ECO:0000256" key="2">
    <source>
        <dbReference type="RuleBase" id="RU000363"/>
    </source>
</evidence>
<name>A0ABM1KAL5_GEKJA</name>
<evidence type="ECO:0000313" key="3">
    <source>
        <dbReference type="Proteomes" id="UP000694871"/>
    </source>
</evidence>
<sequence>MMNLRKHAIELFGRTIKQQDIVGHFDPVTMMDVDRILGSVKVKKEVGDVNILVNNAGVLIGKNFLDIPDSKMDETLDVNFKAHFWTCKAFLPSMIACNHGHLVSIASQAGLIGSNKLSDYSASKAAAIGFLETVAFELQAAGKKGIKTTIVCPYYVHTDLTIGVKTTRPCLLPILDVEYVGRTIVDGIRKDKFYLFPLPITTFSVLKVFLPRKALFLLAEYVGLYENMAEFKGRSAKKGNKND</sequence>
<dbReference type="PRINTS" id="PR00081">
    <property type="entry name" value="GDHRDH"/>
</dbReference>
<evidence type="ECO:0000256" key="1">
    <source>
        <dbReference type="ARBA" id="ARBA00023002"/>
    </source>
</evidence>
<protein>
    <submittedName>
        <fullName evidence="4">Epidermal retinol dehydrogenase 2-like</fullName>
    </submittedName>
</protein>
<dbReference type="PANTHER" id="PTHR24322:SF749">
    <property type="entry name" value="EPIDERMAL RETINOL DEHYDROGENASE 2"/>
    <property type="match status" value="1"/>
</dbReference>
<comment type="similarity">
    <text evidence="2">Belongs to the short-chain dehydrogenases/reductases (SDR) family.</text>
</comment>
<keyword evidence="3" id="KW-1185">Reference proteome</keyword>
<dbReference type="PANTHER" id="PTHR24322">
    <property type="entry name" value="PKSB"/>
    <property type="match status" value="1"/>
</dbReference>
<dbReference type="Gene3D" id="3.40.50.720">
    <property type="entry name" value="NAD(P)-binding Rossmann-like Domain"/>
    <property type="match status" value="1"/>
</dbReference>
<dbReference type="PROSITE" id="PS00061">
    <property type="entry name" value="ADH_SHORT"/>
    <property type="match status" value="1"/>
</dbReference>
<gene>
    <name evidence="4" type="primary">LOC107113873</name>
</gene>
<dbReference type="InterPro" id="IPR002347">
    <property type="entry name" value="SDR_fam"/>
</dbReference>
<dbReference type="Pfam" id="PF00106">
    <property type="entry name" value="adh_short"/>
    <property type="match status" value="1"/>
</dbReference>
<keyword evidence="1" id="KW-0560">Oxidoreductase</keyword>
<dbReference type="Proteomes" id="UP000694871">
    <property type="component" value="Unplaced"/>
</dbReference>
<proteinExistence type="inferred from homology"/>
<dbReference type="InterPro" id="IPR036291">
    <property type="entry name" value="NAD(P)-bd_dom_sf"/>
</dbReference>